<reference evidence="1 2" key="1">
    <citation type="submission" date="2021-02" db="EMBL/GenBank/DDBJ databases">
        <title>Complete genome sequence of Lactococcus lactis strain K_LL004.</title>
        <authorList>
            <person name="Kim H.B."/>
        </authorList>
    </citation>
    <scope>NUCLEOTIDE SEQUENCE [LARGE SCALE GENOMIC DNA]</scope>
    <source>
        <strain evidence="1 2">K_LL004</strain>
    </source>
</reference>
<keyword evidence="2" id="KW-1185">Reference proteome</keyword>
<protein>
    <submittedName>
        <fullName evidence="1">Phage head-tail connector protein</fullName>
    </submittedName>
</protein>
<dbReference type="RefSeq" id="WP_205871753.1">
    <property type="nucleotide sequence ID" value="NZ_CP070872.1"/>
</dbReference>
<proteinExistence type="predicted"/>
<accession>A0AA45QQU8</accession>
<dbReference type="AlphaFoldDB" id="A0AA45QQU8"/>
<dbReference type="InterPro" id="IPR021146">
    <property type="entry name" value="Phage_gp6-like_head-tail"/>
</dbReference>
<dbReference type="KEGG" id="lti:JW886_07570"/>
<organism evidence="1 2">
    <name type="scientific">Lactococcus taiwanensis</name>
    <dbReference type="NCBI Taxonomy" id="1151742"/>
    <lineage>
        <taxon>Bacteria</taxon>
        <taxon>Bacillati</taxon>
        <taxon>Bacillota</taxon>
        <taxon>Bacilli</taxon>
        <taxon>Lactobacillales</taxon>
        <taxon>Streptococcaceae</taxon>
        <taxon>Lactococcus</taxon>
    </lineage>
</organism>
<evidence type="ECO:0000313" key="2">
    <source>
        <dbReference type="Proteomes" id="UP000663608"/>
    </source>
</evidence>
<dbReference type="Pfam" id="PF05135">
    <property type="entry name" value="Phage_connect_1"/>
    <property type="match status" value="1"/>
</dbReference>
<dbReference type="EMBL" id="CP070872">
    <property type="protein sequence ID" value="QSE76319.1"/>
    <property type="molecule type" value="Genomic_DNA"/>
</dbReference>
<dbReference type="Proteomes" id="UP000663608">
    <property type="component" value="Chromosome"/>
</dbReference>
<name>A0AA45QQU8_9LACT</name>
<sequence length="113" mass="12992">MSEVLAEVKRSLEIEDDEKLDQQLEDFIKRTSKQLCVRLGFLSEVPESMAYIVVECTIKRFNRKGNEGMDSYGQEGESISYGNLLDEFEDDIDAYKQNEESKSVPRRGVMTVI</sequence>
<evidence type="ECO:0000313" key="1">
    <source>
        <dbReference type="EMBL" id="QSE76319.1"/>
    </source>
</evidence>
<gene>
    <name evidence="1" type="ORF">JW886_07570</name>
</gene>